<sequence length="721" mass="78674">MVTYQELNDLRLGKLKEAVTDWQQMLDKLTKLSGEDAGGEINAADMAKKANGADWAGKNATVTKEFVTRTADEFKDVVTATRSVHTILEGAHSKFTKHKQDLKDAVERAGKNIHVTATGRVEPKEGADPKPTQAEIDAVVKDIEDVLTAAAKTDRTAAESLRHHAKDKYNFLSTGIKSFDSAEQAVKDSDDFVNLTKKDPDKLTNDELSRLNAIMKRNEGDPLFAERVATGMGPEGTLKFFSGAVTLDDGTNYGDRDARTKLLGTLETQLGSTLATASHSDSAAMDNWKERTIALGGTTVDGTDHHRNVRGFQAMSNLMRHGKYETEFLNDYGNALVKYEKDNTGDVRDPGPGGKSRENVLPWDKMPSYAQVGQLHHGEGSAGDAGVDPMTGYMTALSHNPDASSEFFSAKEPQDNAKWMLKDRPSFTDVPPGDGVGSSSDDYKGPSAVKEATGAALVAGATGIDPDNPKAPATGEHTPQQRAVLENSLQYLSERKDDFPSEMRDDMAKILVNHGDSVHYTASAQADHPDDPKELDRRQLLEVTKQVSRDQDSYNLLNDGLNREMAHDIHTDKPEDPKETLQRAGRTVGFLEEARYQALADADAGEKKDIAWKQTFAYHGAGTVASFIPQAHVAGIVDREAYLLSYGWRLDEEARVTQETRQQNGEVFEGRESQLEALAKSWKTANPGDDGSTYTLTEEINSAASNGNKTAQGLPGRQPPH</sequence>
<organism evidence="2 3">
    <name type="scientific">Streptomyces daliensis</name>
    <dbReference type="NCBI Taxonomy" id="299421"/>
    <lineage>
        <taxon>Bacteria</taxon>
        <taxon>Bacillati</taxon>
        <taxon>Actinomycetota</taxon>
        <taxon>Actinomycetes</taxon>
        <taxon>Kitasatosporales</taxon>
        <taxon>Streptomycetaceae</taxon>
        <taxon>Streptomyces</taxon>
    </lineage>
</organism>
<name>A0A8T4IJD4_9ACTN</name>
<evidence type="ECO:0000313" key="2">
    <source>
        <dbReference type="EMBL" id="MBR7671530.1"/>
    </source>
</evidence>
<proteinExistence type="predicted"/>
<dbReference type="AlphaFoldDB" id="A0A8T4IJD4"/>
<accession>A0A8T4IJD4</accession>
<reference evidence="2" key="1">
    <citation type="submission" date="2021-04" db="EMBL/GenBank/DDBJ databases">
        <title>Sequencing of actinobacteria type strains.</title>
        <authorList>
            <person name="Nguyen G.-S."/>
            <person name="Wentzel A."/>
        </authorList>
    </citation>
    <scope>NUCLEOTIDE SEQUENCE</scope>
    <source>
        <strain evidence="2">DSM 42095</strain>
    </source>
</reference>
<feature type="region of interest" description="Disordered" evidence="1">
    <location>
        <begin position="460"/>
        <end position="480"/>
    </location>
</feature>
<protein>
    <recommendedName>
        <fullName evidence="4">AG2 protein</fullName>
    </recommendedName>
</protein>
<evidence type="ECO:0000313" key="3">
    <source>
        <dbReference type="Proteomes" id="UP000675554"/>
    </source>
</evidence>
<gene>
    <name evidence="2" type="ORF">KDA82_00445</name>
</gene>
<feature type="compositionally biased region" description="Polar residues" evidence="1">
    <location>
        <begin position="700"/>
        <end position="711"/>
    </location>
</feature>
<feature type="region of interest" description="Disordered" evidence="1">
    <location>
        <begin position="700"/>
        <end position="721"/>
    </location>
</feature>
<dbReference type="EMBL" id="JAGSMN010000005">
    <property type="protein sequence ID" value="MBR7671530.1"/>
    <property type="molecule type" value="Genomic_DNA"/>
</dbReference>
<keyword evidence="3" id="KW-1185">Reference proteome</keyword>
<feature type="region of interest" description="Disordered" evidence="1">
    <location>
        <begin position="423"/>
        <end position="447"/>
    </location>
</feature>
<evidence type="ECO:0008006" key="4">
    <source>
        <dbReference type="Google" id="ProtNLM"/>
    </source>
</evidence>
<dbReference type="Proteomes" id="UP000675554">
    <property type="component" value="Unassembled WGS sequence"/>
</dbReference>
<comment type="caution">
    <text evidence="2">The sequence shown here is derived from an EMBL/GenBank/DDBJ whole genome shotgun (WGS) entry which is preliminary data.</text>
</comment>
<evidence type="ECO:0000256" key="1">
    <source>
        <dbReference type="SAM" id="MobiDB-lite"/>
    </source>
</evidence>